<protein>
    <submittedName>
        <fullName evidence="1">Uncharacterized protein</fullName>
    </submittedName>
</protein>
<dbReference type="AlphaFoldDB" id="A0ABD2PPB9"/>
<dbReference type="Proteomes" id="UP001626550">
    <property type="component" value="Unassembled WGS sequence"/>
</dbReference>
<organism evidence="1 2">
    <name type="scientific">Cichlidogyrus casuarinus</name>
    <dbReference type="NCBI Taxonomy" id="1844966"/>
    <lineage>
        <taxon>Eukaryota</taxon>
        <taxon>Metazoa</taxon>
        <taxon>Spiralia</taxon>
        <taxon>Lophotrochozoa</taxon>
        <taxon>Platyhelminthes</taxon>
        <taxon>Monogenea</taxon>
        <taxon>Monopisthocotylea</taxon>
        <taxon>Dactylogyridea</taxon>
        <taxon>Ancyrocephalidae</taxon>
        <taxon>Cichlidogyrus</taxon>
    </lineage>
</organism>
<accession>A0ABD2PPB9</accession>
<dbReference type="EMBL" id="JBJKFK010004025">
    <property type="protein sequence ID" value="KAL3309353.1"/>
    <property type="molecule type" value="Genomic_DNA"/>
</dbReference>
<gene>
    <name evidence="1" type="ORF">Ciccas_012103</name>
</gene>
<keyword evidence="2" id="KW-1185">Reference proteome</keyword>
<comment type="caution">
    <text evidence="1">The sequence shown here is derived from an EMBL/GenBank/DDBJ whole genome shotgun (WGS) entry which is preliminary data.</text>
</comment>
<proteinExistence type="predicted"/>
<name>A0ABD2PPB9_9PLAT</name>
<sequence>MHKSLAQRVMNIEKFCCSSVQSQSKPTSDYQSANASTTDSCHTLEESVAKHIYTAREHFSSNNDSETVCQSSGCRKSFYKPHENDPTTSMEYDTELQHLADANECFLTRRPMHRKRDAGIVLPTELRSPRQRLHQKSSNPTSYRFKARPRISARRNVHGKRMGTILEQIMDR</sequence>
<evidence type="ECO:0000313" key="1">
    <source>
        <dbReference type="EMBL" id="KAL3309353.1"/>
    </source>
</evidence>
<evidence type="ECO:0000313" key="2">
    <source>
        <dbReference type="Proteomes" id="UP001626550"/>
    </source>
</evidence>
<reference evidence="1 2" key="1">
    <citation type="submission" date="2024-11" db="EMBL/GenBank/DDBJ databases">
        <title>Adaptive evolution of stress response genes in parasites aligns with host niche diversity.</title>
        <authorList>
            <person name="Hahn C."/>
            <person name="Resl P."/>
        </authorList>
    </citation>
    <scope>NUCLEOTIDE SEQUENCE [LARGE SCALE GENOMIC DNA]</scope>
    <source>
        <strain evidence="1">EGGRZ-B1_66</strain>
        <tissue evidence="1">Body</tissue>
    </source>
</reference>